<evidence type="ECO:0000313" key="3">
    <source>
        <dbReference type="Proteomes" id="UP001215151"/>
    </source>
</evidence>
<dbReference type="Gene3D" id="3.30.710.10">
    <property type="entry name" value="Potassium Channel Kv1.1, Chain A"/>
    <property type="match status" value="1"/>
</dbReference>
<feature type="compositionally biased region" description="Low complexity" evidence="1">
    <location>
        <begin position="116"/>
        <end position="133"/>
    </location>
</feature>
<comment type="caution">
    <text evidence="2">The sequence shown here is derived from an EMBL/GenBank/DDBJ whole genome shotgun (WGS) entry which is preliminary data.</text>
</comment>
<keyword evidence="3" id="KW-1185">Reference proteome</keyword>
<organism evidence="2 3">
    <name type="scientific">Trametes cubensis</name>
    <dbReference type="NCBI Taxonomy" id="1111947"/>
    <lineage>
        <taxon>Eukaryota</taxon>
        <taxon>Fungi</taxon>
        <taxon>Dikarya</taxon>
        <taxon>Basidiomycota</taxon>
        <taxon>Agaricomycotina</taxon>
        <taxon>Agaricomycetes</taxon>
        <taxon>Polyporales</taxon>
        <taxon>Polyporaceae</taxon>
        <taxon>Trametes</taxon>
    </lineage>
</organism>
<feature type="compositionally biased region" description="Acidic residues" evidence="1">
    <location>
        <begin position="96"/>
        <end position="110"/>
    </location>
</feature>
<sequence length="401" mass="43322">MSTQDAPAAPLTPLERALKVSIVDQEFRDVQLYAFARRTTYSDGTIRIGRPLSLRAVGSILTETEHFSTLLSSGFAESNSADGVVIRRYASEDEYDYESDSDLDDTEEAEDPLKRPSTSSGSPSSLIASVVSTKGKSKDSEAGSTVATSETYSTREFGKGQSIIQIPSVAYRTLNACIFYLYTGKVNFLPLRSQGMSARQFALFTSSDSGAPPCSPKSMFRLAESYGMTSLQDVAYKAIIERLTPENIITEAFSRYFSRYDQLREHAVSYIMQHYHEQAVQTSLSCVLDDVLLGQMPHAGSLLRSLLGIRVIAALSLPSAPDSSRPFAPPATELAPPMTRVAAPPVATLTPPAPPVAALTPPAPPPIQPPPAAPVANSESDCMWESIITSSLKKKKGKKPT</sequence>
<dbReference type="AlphaFoldDB" id="A0AAD7X793"/>
<feature type="region of interest" description="Disordered" evidence="1">
    <location>
        <begin position="347"/>
        <end position="380"/>
    </location>
</feature>
<dbReference type="InterPro" id="IPR011333">
    <property type="entry name" value="SKP1/BTB/POZ_sf"/>
</dbReference>
<protein>
    <recommendedName>
        <fullName evidence="4">BTB domain-containing protein</fullName>
    </recommendedName>
</protein>
<evidence type="ECO:0008006" key="4">
    <source>
        <dbReference type="Google" id="ProtNLM"/>
    </source>
</evidence>
<proteinExistence type="predicted"/>
<reference evidence="2" key="1">
    <citation type="submission" date="2022-11" db="EMBL/GenBank/DDBJ databases">
        <title>Genome Sequence of Cubamyces cubensis.</title>
        <authorList>
            <person name="Buettner E."/>
        </authorList>
    </citation>
    <scope>NUCLEOTIDE SEQUENCE</scope>
    <source>
        <strain evidence="2">MPL-01</strain>
    </source>
</reference>
<evidence type="ECO:0000313" key="2">
    <source>
        <dbReference type="EMBL" id="KAJ8468665.1"/>
    </source>
</evidence>
<name>A0AAD7X793_9APHY</name>
<dbReference type="EMBL" id="JAPEVG010000326">
    <property type="protein sequence ID" value="KAJ8468665.1"/>
    <property type="molecule type" value="Genomic_DNA"/>
</dbReference>
<dbReference type="Proteomes" id="UP001215151">
    <property type="component" value="Unassembled WGS sequence"/>
</dbReference>
<feature type="compositionally biased region" description="Pro residues" evidence="1">
    <location>
        <begin position="351"/>
        <end position="373"/>
    </location>
</feature>
<gene>
    <name evidence="2" type="ORF">ONZ51_g9493</name>
</gene>
<accession>A0AAD7X793</accession>
<feature type="region of interest" description="Disordered" evidence="1">
    <location>
        <begin position="96"/>
        <end position="150"/>
    </location>
</feature>
<evidence type="ECO:0000256" key="1">
    <source>
        <dbReference type="SAM" id="MobiDB-lite"/>
    </source>
</evidence>